<dbReference type="Pfam" id="PF04794">
    <property type="entry name" value="YdjC"/>
    <property type="match status" value="1"/>
</dbReference>
<evidence type="ECO:0000313" key="6">
    <source>
        <dbReference type="EMBL" id="KFB11150.1"/>
    </source>
</evidence>
<sequence>MSGEKTFLPHLDDVGATAGSVIAWKALREAGTVTSASVMVPCPYYPMAVEDFQADPAQDLGIHITLTSEWSRYRWRPLIGNVGGLCDADGYFHRRPQDVLTHADPIAVEEEMQAQIERAFQDGIKPTHIDAHMGTAFLTPFMDGLWKLAERYQLAVPFCRDSSALFKAVRAEDADLGLYRELTAQADAAGEIVFDSFQIGFTPQNHPADVFFAEMLGQAPGGLHWLALHANAPDDTAHFAPHMVWPRTQEHALFSAPESRKVFAGSRLVNWHALGPKRGARACAC</sequence>
<dbReference type="STRING" id="472175.EL18_02195"/>
<dbReference type="RefSeq" id="WP_051914034.1">
    <property type="nucleotide sequence ID" value="NZ_JMQM01000001.1"/>
</dbReference>
<evidence type="ECO:0000313" key="7">
    <source>
        <dbReference type="Proteomes" id="UP000053675"/>
    </source>
</evidence>
<dbReference type="Gene3D" id="3.20.20.370">
    <property type="entry name" value="Glycoside hydrolase/deacetylase"/>
    <property type="match status" value="1"/>
</dbReference>
<dbReference type="InterPro" id="IPR006879">
    <property type="entry name" value="YdjC-like"/>
</dbReference>
<dbReference type="GO" id="GO:0016787">
    <property type="term" value="F:hydrolase activity"/>
    <property type="evidence" value="ECO:0007669"/>
    <property type="project" value="UniProtKB-KW"/>
</dbReference>
<accession>A0A084UDW4</accession>
<evidence type="ECO:0000256" key="3">
    <source>
        <dbReference type="ARBA" id="ARBA00022801"/>
    </source>
</evidence>
<dbReference type="GO" id="GO:0046872">
    <property type="term" value="F:metal ion binding"/>
    <property type="evidence" value="ECO:0007669"/>
    <property type="project" value="UniProtKB-KW"/>
</dbReference>
<keyword evidence="3" id="KW-0378">Hydrolase</keyword>
<dbReference type="Proteomes" id="UP000053675">
    <property type="component" value="Unassembled WGS sequence"/>
</dbReference>
<evidence type="ECO:0000256" key="2">
    <source>
        <dbReference type="ARBA" id="ARBA00022723"/>
    </source>
</evidence>
<dbReference type="OrthoDB" id="9774177at2"/>
<comment type="caution">
    <text evidence="6">The sequence shown here is derived from an EMBL/GenBank/DDBJ whole genome shotgun (WGS) entry which is preliminary data.</text>
</comment>
<gene>
    <name evidence="6" type="ORF">EL18_02195</name>
</gene>
<dbReference type="AlphaFoldDB" id="A0A084UDW4"/>
<keyword evidence="2" id="KW-0479">Metal-binding</keyword>
<evidence type="ECO:0000256" key="1">
    <source>
        <dbReference type="ARBA" id="ARBA00001946"/>
    </source>
</evidence>
<dbReference type="GO" id="GO:0005975">
    <property type="term" value="P:carbohydrate metabolic process"/>
    <property type="evidence" value="ECO:0007669"/>
    <property type="project" value="InterPro"/>
</dbReference>
<protein>
    <submittedName>
        <fullName evidence="6">Hopanoid biosynthesis associated protein HpnK</fullName>
    </submittedName>
</protein>
<dbReference type="SUPFAM" id="SSF88713">
    <property type="entry name" value="Glycoside hydrolase/deacetylase"/>
    <property type="match status" value="1"/>
</dbReference>
<keyword evidence="4" id="KW-0460">Magnesium</keyword>
<dbReference type="eggNOG" id="COG3394">
    <property type="taxonomic scope" value="Bacteria"/>
</dbReference>
<proteinExistence type="predicted"/>
<organism evidence="6 7">
    <name type="scientific">Nitratireductor basaltis</name>
    <dbReference type="NCBI Taxonomy" id="472175"/>
    <lineage>
        <taxon>Bacteria</taxon>
        <taxon>Pseudomonadati</taxon>
        <taxon>Pseudomonadota</taxon>
        <taxon>Alphaproteobacteria</taxon>
        <taxon>Hyphomicrobiales</taxon>
        <taxon>Phyllobacteriaceae</taxon>
        <taxon>Nitratireductor</taxon>
    </lineage>
</organism>
<evidence type="ECO:0000256" key="4">
    <source>
        <dbReference type="ARBA" id="ARBA00022842"/>
    </source>
</evidence>
<dbReference type="EMBL" id="JMQM01000001">
    <property type="protein sequence ID" value="KFB11150.1"/>
    <property type="molecule type" value="Genomic_DNA"/>
</dbReference>
<evidence type="ECO:0000256" key="5">
    <source>
        <dbReference type="ARBA" id="ARBA00023277"/>
    </source>
</evidence>
<keyword evidence="7" id="KW-1185">Reference proteome</keyword>
<dbReference type="PATRIC" id="fig|472175.3.peg.2184"/>
<keyword evidence="5" id="KW-0119">Carbohydrate metabolism</keyword>
<reference evidence="6 7" key="1">
    <citation type="submission" date="2014-05" db="EMBL/GenBank/DDBJ databases">
        <title>Draft Genome Sequence of Nitratireductor basaltis Strain UMTGB225, A Marine Bacterium Isolated from Green Barrel Tunicate.</title>
        <authorList>
            <person name="Gan H.Y."/>
        </authorList>
    </citation>
    <scope>NUCLEOTIDE SEQUENCE [LARGE SCALE GENOMIC DNA]</scope>
    <source>
        <strain evidence="6 7">UMTGB225</strain>
    </source>
</reference>
<name>A0A084UDW4_9HYPH</name>
<dbReference type="InterPro" id="IPR011330">
    <property type="entry name" value="Glyco_hydro/deAcase_b/a-brl"/>
</dbReference>
<comment type="cofactor">
    <cofactor evidence="1">
        <name>Mg(2+)</name>
        <dbReference type="ChEBI" id="CHEBI:18420"/>
    </cofactor>
</comment>